<name>A0A9X4FHX7_9VIBR</name>
<keyword evidence="2" id="KW-0540">Nuclease</keyword>
<dbReference type="RefSeq" id="WP_274674293.1">
    <property type="nucleotide sequence ID" value="NZ_JAKNAP010000129.1"/>
</dbReference>
<evidence type="ECO:0000313" key="3">
    <source>
        <dbReference type="Proteomes" id="UP001140973"/>
    </source>
</evidence>
<accession>A0A9X4FHX7</accession>
<dbReference type="Proteomes" id="UP001140973">
    <property type="component" value="Unassembled WGS sequence"/>
</dbReference>
<dbReference type="AlphaFoldDB" id="A0A9X4FHX7"/>
<protein>
    <submittedName>
        <fullName evidence="2">HNH endonuclease</fullName>
    </submittedName>
</protein>
<reference evidence="2" key="1">
    <citation type="submission" date="2022-02" db="EMBL/GenBank/DDBJ databases">
        <title>Emergence and expansion in Europe of a Vibrio aestuarianus clonal complex pathogenic for oysters.</title>
        <authorList>
            <person name="Mesnil A."/>
            <person name="Travers M.-A."/>
        </authorList>
    </citation>
    <scope>NUCLEOTIDE SEQUENCE</scope>
    <source>
        <strain evidence="2">151-ITT-15-cp-1</strain>
    </source>
</reference>
<evidence type="ECO:0000313" key="2">
    <source>
        <dbReference type="EMBL" id="MDE1359055.1"/>
    </source>
</evidence>
<dbReference type="GO" id="GO:0008270">
    <property type="term" value="F:zinc ion binding"/>
    <property type="evidence" value="ECO:0007669"/>
    <property type="project" value="InterPro"/>
</dbReference>
<dbReference type="Pfam" id="PF01844">
    <property type="entry name" value="HNH"/>
    <property type="match status" value="1"/>
</dbReference>
<comment type="caution">
    <text evidence="2">The sequence shown here is derived from an EMBL/GenBank/DDBJ whole genome shotgun (WGS) entry which is preliminary data.</text>
</comment>
<gene>
    <name evidence="2" type="ORF">L9W73_17410</name>
</gene>
<dbReference type="EMBL" id="JAKNAP010000129">
    <property type="protein sequence ID" value="MDE1359055.1"/>
    <property type="molecule type" value="Genomic_DNA"/>
</dbReference>
<dbReference type="GO" id="GO:0004519">
    <property type="term" value="F:endonuclease activity"/>
    <property type="evidence" value="ECO:0007669"/>
    <property type="project" value="UniProtKB-KW"/>
</dbReference>
<dbReference type="Gene3D" id="1.10.30.50">
    <property type="match status" value="1"/>
</dbReference>
<sequence>MRPVTKCRFTPISYVYDPYGDAKDELIQAIGSYCSYCERPGYSSALDVEHIRDKKTHPKRKLLWRNFLLGCKNCNPVKSTKSILNMYFPTVDNTYEILNYDRLGQVTINTARLTTLAEINKAQRLIDLIGLDRRPGHPKFSKNDKRWSERQDAYLLAEKYLPKYQAGDVDADTIIELAKAKGFWSTWMTVFSSEVAVLKKLISDFPGTRV</sequence>
<keyword evidence="2" id="KW-0255">Endonuclease</keyword>
<dbReference type="InterPro" id="IPR002711">
    <property type="entry name" value="HNH"/>
</dbReference>
<dbReference type="GO" id="GO:0003676">
    <property type="term" value="F:nucleic acid binding"/>
    <property type="evidence" value="ECO:0007669"/>
    <property type="project" value="InterPro"/>
</dbReference>
<proteinExistence type="predicted"/>
<evidence type="ECO:0000259" key="1">
    <source>
        <dbReference type="Pfam" id="PF01844"/>
    </source>
</evidence>
<dbReference type="CDD" id="cd00085">
    <property type="entry name" value="HNHc"/>
    <property type="match status" value="1"/>
</dbReference>
<feature type="domain" description="HNH" evidence="1">
    <location>
        <begin position="34"/>
        <end position="78"/>
    </location>
</feature>
<organism evidence="2 3">
    <name type="scientific">Vibrio aestuarianus</name>
    <dbReference type="NCBI Taxonomy" id="28171"/>
    <lineage>
        <taxon>Bacteria</taxon>
        <taxon>Pseudomonadati</taxon>
        <taxon>Pseudomonadota</taxon>
        <taxon>Gammaproteobacteria</taxon>
        <taxon>Vibrionales</taxon>
        <taxon>Vibrionaceae</taxon>
        <taxon>Vibrio</taxon>
    </lineage>
</organism>
<keyword evidence="2" id="KW-0378">Hydrolase</keyword>
<dbReference type="InterPro" id="IPR003615">
    <property type="entry name" value="HNH_nuc"/>
</dbReference>